<keyword evidence="1" id="KW-0677">Repeat</keyword>
<evidence type="ECO:0000256" key="3">
    <source>
        <dbReference type="SAM" id="MobiDB-lite"/>
    </source>
</evidence>
<reference evidence="5 6" key="1">
    <citation type="submission" date="2024-01" db="EMBL/GenBank/DDBJ databases">
        <authorList>
            <consortium name="Genoscope - CEA"/>
            <person name="William W."/>
        </authorList>
    </citation>
    <scope>NUCLEOTIDE SEQUENCE [LARGE SCALE GENOMIC DNA]</scope>
    <source>
        <strain evidence="5 6">29B2s-10</strain>
    </source>
</reference>
<dbReference type="EMBL" id="OZ004257">
    <property type="protein sequence ID" value="CAK7908032.1"/>
    <property type="molecule type" value="Genomic_DNA"/>
</dbReference>
<keyword evidence="6" id="KW-1185">Reference proteome</keyword>
<evidence type="ECO:0000256" key="1">
    <source>
        <dbReference type="ARBA" id="ARBA00022737"/>
    </source>
</evidence>
<organism evidence="5 6">
    <name type="scientific">[Candida] anglica</name>
    <dbReference type="NCBI Taxonomy" id="148631"/>
    <lineage>
        <taxon>Eukaryota</taxon>
        <taxon>Fungi</taxon>
        <taxon>Dikarya</taxon>
        <taxon>Ascomycota</taxon>
        <taxon>Saccharomycotina</taxon>
        <taxon>Pichiomycetes</taxon>
        <taxon>Debaryomycetaceae</taxon>
        <taxon>Kurtzmaniella</taxon>
    </lineage>
</organism>
<dbReference type="PANTHER" id="PTHR15081">
    <property type="entry name" value="NUCLEAR AUTOANTIGENIC SPERM PROTEIN NASP -RELATED"/>
    <property type="match status" value="1"/>
</dbReference>
<feature type="domain" description="Tetratricopeptide SHNi-TPR" evidence="4">
    <location>
        <begin position="197"/>
        <end position="233"/>
    </location>
</feature>
<dbReference type="InterPro" id="IPR011990">
    <property type="entry name" value="TPR-like_helical_dom_sf"/>
</dbReference>
<feature type="region of interest" description="Disordered" evidence="3">
    <location>
        <begin position="322"/>
        <end position="376"/>
    </location>
</feature>
<feature type="region of interest" description="Disordered" evidence="3">
    <location>
        <begin position="68"/>
        <end position="142"/>
    </location>
</feature>
<proteinExistence type="predicted"/>
<feature type="compositionally biased region" description="Polar residues" evidence="3">
    <location>
        <begin position="327"/>
        <end position="347"/>
    </location>
</feature>
<evidence type="ECO:0000313" key="6">
    <source>
        <dbReference type="Proteomes" id="UP001497600"/>
    </source>
</evidence>
<evidence type="ECO:0000259" key="4">
    <source>
        <dbReference type="Pfam" id="PF10516"/>
    </source>
</evidence>
<dbReference type="Gene3D" id="1.25.40.10">
    <property type="entry name" value="Tetratricopeptide repeat domain"/>
    <property type="match status" value="1"/>
</dbReference>
<name>A0ABP0EE40_9ASCO</name>
<accession>A0ABP0EE40</accession>
<dbReference type="Proteomes" id="UP001497600">
    <property type="component" value="Chromosome E"/>
</dbReference>
<dbReference type="SUPFAM" id="SSF48452">
    <property type="entry name" value="TPR-like"/>
    <property type="match status" value="1"/>
</dbReference>
<dbReference type="InterPro" id="IPR051730">
    <property type="entry name" value="NASP-like"/>
</dbReference>
<gene>
    <name evidence="5" type="ORF">CAAN4_E08328</name>
</gene>
<keyword evidence="2" id="KW-0802">TPR repeat</keyword>
<dbReference type="Pfam" id="PF10516">
    <property type="entry name" value="SHNi-TPR"/>
    <property type="match status" value="1"/>
</dbReference>
<sequence>MTYSKEVETLLSEGSKLYAAKEYEQASEKYAEACESFSISNGQDDADLLLLYGKALFQGAVSRSEVFGGAQGAANKSEEVEKKDEEDGNFQFCDDGPLAEEEEEEEEEENNEINNEENEEQNNEEDNSSSGEDDEAPNEEEQSDFEIAWEILDLTRALFEQEREQVINEKDQLTSPYLKSDTEESTNKFIILTKKLSETYDLLGEVSLESENFVQSAKDLEKCLNLRLELYEPNSSLISESHYKLSLALEFCVEDENSKVNAIKHLKLAIKSVQFRNDNEKDLQKKKDNEELIQDLSIKLEELEKESLPEFDEEKLDIIKGLLGQPTGENSSTTNQSKKANDLTSSVKKTKRTAPVVNDLTSMVKKRKVPKEEKKK</sequence>
<dbReference type="InterPro" id="IPR019544">
    <property type="entry name" value="Tetratricopeptide_SHNi-TPR_dom"/>
</dbReference>
<protein>
    <recommendedName>
        <fullName evidence="4">Tetratricopeptide SHNi-TPR domain-containing protein</fullName>
    </recommendedName>
</protein>
<feature type="compositionally biased region" description="Acidic residues" evidence="3">
    <location>
        <begin position="97"/>
        <end position="142"/>
    </location>
</feature>
<evidence type="ECO:0000313" key="5">
    <source>
        <dbReference type="EMBL" id="CAK7908032.1"/>
    </source>
</evidence>
<feature type="compositionally biased region" description="Basic and acidic residues" evidence="3">
    <location>
        <begin position="76"/>
        <end position="85"/>
    </location>
</feature>
<dbReference type="PANTHER" id="PTHR15081:SF1">
    <property type="entry name" value="NUCLEAR AUTOANTIGENIC SPERM PROTEIN"/>
    <property type="match status" value="1"/>
</dbReference>
<evidence type="ECO:0000256" key="2">
    <source>
        <dbReference type="ARBA" id="ARBA00022803"/>
    </source>
</evidence>